<feature type="region of interest" description="Disordered" evidence="1">
    <location>
        <begin position="1"/>
        <end position="38"/>
    </location>
</feature>
<keyword evidence="3" id="KW-1185">Reference proteome</keyword>
<feature type="non-terminal residue" evidence="2">
    <location>
        <position position="1"/>
    </location>
</feature>
<comment type="caution">
    <text evidence="2">The sequence shown here is derived from an EMBL/GenBank/DDBJ whole genome shotgun (WGS) entry which is preliminary data.</text>
</comment>
<dbReference type="Proteomes" id="UP000265520">
    <property type="component" value="Unassembled WGS sequence"/>
</dbReference>
<dbReference type="AlphaFoldDB" id="A0A392W237"/>
<feature type="compositionally biased region" description="Polar residues" evidence="1">
    <location>
        <begin position="7"/>
        <end position="27"/>
    </location>
</feature>
<name>A0A392W237_9FABA</name>
<evidence type="ECO:0000313" key="2">
    <source>
        <dbReference type="EMBL" id="MCI93783.1"/>
    </source>
</evidence>
<proteinExistence type="predicted"/>
<reference evidence="2 3" key="1">
    <citation type="journal article" date="2018" name="Front. Plant Sci.">
        <title>Red Clover (Trifolium pratense) and Zigzag Clover (T. medium) - A Picture of Genomic Similarities and Differences.</title>
        <authorList>
            <person name="Dluhosova J."/>
            <person name="Istvanek J."/>
            <person name="Nedelnik J."/>
            <person name="Repkova J."/>
        </authorList>
    </citation>
    <scope>NUCLEOTIDE SEQUENCE [LARGE SCALE GENOMIC DNA]</scope>
    <source>
        <strain evidence="3">cv. 10/8</strain>
        <tissue evidence="2">Leaf</tissue>
    </source>
</reference>
<evidence type="ECO:0000256" key="1">
    <source>
        <dbReference type="SAM" id="MobiDB-lite"/>
    </source>
</evidence>
<protein>
    <submittedName>
        <fullName evidence="2">Uncharacterized protein</fullName>
    </submittedName>
</protein>
<evidence type="ECO:0000313" key="3">
    <source>
        <dbReference type="Proteomes" id="UP000265520"/>
    </source>
</evidence>
<dbReference type="EMBL" id="LXQA011338556">
    <property type="protein sequence ID" value="MCI93783.1"/>
    <property type="molecule type" value="Genomic_DNA"/>
</dbReference>
<accession>A0A392W237</accession>
<sequence>ATDSDTRSVSLASAGDNQRQLATTATKNDAWRQGTLPGDEHAEHSALWRFKCKISPKFIKRCYKFK</sequence>
<organism evidence="2 3">
    <name type="scientific">Trifolium medium</name>
    <dbReference type="NCBI Taxonomy" id="97028"/>
    <lineage>
        <taxon>Eukaryota</taxon>
        <taxon>Viridiplantae</taxon>
        <taxon>Streptophyta</taxon>
        <taxon>Embryophyta</taxon>
        <taxon>Tracheophyta</taxon>
        <taxon>Spermatophyta</taxon>
        <taxon>Magnoliopsida</taxon>
        <taxon>eudicotyledons</taxon>
        <taxon>Gunneridae</taxon>
        <taxon>Pentapetalae</taxon>
        <taxon>rosids</taxon>
        <taxon>fabids</taxon>
        <taxon>Fabales</taxon>
        <taxon>Fabaceae</taxon>
        <taxon>Papilionoideae</taxon>
        <taxon>50 kb inversion clade</taxon>
        <taxon>NPAAA clade</taxon>
        <taxon>Hologalegina</taxon>
        <taxon>IRL clade</taxon>
        <taxon>Trifolieae</taxon>
        <taxon>Trifolium</taxon>
    </lineage>
</organism>